<proteinExistence type="predicted"/>
<organism evidence="2 3">
    <name type="scientific">Saccharolobus caldissimus</name>
    <dbReference type="NCBI Taxonomy" id="1702097"/>
    <lineage>
        <taxon>Archaea</taxon>
        <taxon>Thermoproteota</taxon>
        <taxon>Thermoprotei</taxon>
        <taxon>Sulfolobales</taxon>
        <taxon>Sulfolobaceae</taxon>
        <taxon>Saccharolobus</taxon>
    </lineage>
</organism>
<evidence type="ECO:0000313" key="3">
    <source>
        <dbReference type="Proteomes" id="UP001319921"/>
    </source>
</evidence>
<dbReference type="InterPro" id="IPR050194">
    <property type="entry name" value="Glycosyltransferase_grp1"/>
</dbReference>
<sequence>MNILAIGNVFNPSGVSVHIINVLKELAKMGNEVTLYVPSFLVKEDYNVLRDLEKNGVNVYHSVYEVIEKRLNTTVNRYLYFIDSHTVYLRWNNIGLDKIYVDNLSKETKADVIYDMHEDSITLRLAYHISKKMGKPVVKLLHDEPFRNSFGRGYRKFMGFSGLIYDTLMWSFYKLDKRAFIRSMRDRILRGIAAVSKAPVYLSNIDKITSKYNVKLRVFKVGNAFNKDLIYKYRKVKNKENYAVFFARLVPQKGIRELPKIAELIDSKIIVFGKFFNERDKRLLIGNPKIEYRGYRPIEELYDTVSRAKVLVYPSHQDGFSLVVLDTLALGTSIVTYDIPAIRLVYSGLKPVRIVKEYDIKSMARAANEVLKMGDEEYEMEHNDEEVRKFLDDHSSWEKVAKETYDFLSEFI</sequence>
<dbReference type="GeneID" id="68867785"/>
<dbReference type="EMBL" id="AP025226">
    <property type="protein sequence ID" value="BDC00046.1"/>
    <property type="molecule type" value="Genomic_DNA"/>
</dbReference>
<dbReference type="AlphaFoldDB" id="A0AAQ4CW64"/>
<dbReference type="PANTHER" id="PTHR45947:SF3">
    <property type="entry name" value="SULFOQUINOVOSYL TRANSFERASE SQD2"/>
    <property type="match status" value="1"/>
</dbReference>
<dbReference type="SUPFAM" id="SSF53756">
    <property type="entry name" value="UDP-Glycosyltransferase/glycogen phosphorylase"/>
    <property type="match status" value="1"/>
</dbReference>
<dbReference type="GO" id="GO:0016757">
    <property type="term" value="F:glycosyltransferase activity"/>
    <property type="evidence" value="ECO:0007669"/>
    <property type="project" value="InterPro"/>
</dbReference>
<keyword evidence="2" id="KW-0808">Transferase</keyword>
<gene>
    <name evidence="2" type="ORF">SACC_30620</name>
</gene>
<reference evidence="2 3" key="1">
    <citation type="journal article" date="2022" name="Microbiol. Resour. Announc.">
        <title>Complete Genome Sequence of the Hyperthermophilic and Acidophilic Archaeon Saccharolobus caldissimus Strain HS-3T.</title>
        <authorList>
            <person name="Sakai H.D."/>
            <person name="Kurosawa N."/>
        </authorList>
    </citation>
    <scope>NUCLEOTIDE SEQUENCE [LARGE SCALE GENOMIC DNA]</scope>
    <source>
        <strain evidence="2 3">JCM32116</strain>
    </source>
</reference>
<dbReference type="CDD" id="cd03801">
    <property type="entry name" value="GT4_PimA-like"/>
    <property type="match status" value="1"/>
</dbReference>
<evidence type="ECO:0000259" key="1">
    <source>
        <dbReference type="Pfam" id="PF00534"/>
    </source>
</evidence>
<dbReference type="InterPro" id="IPR001296">
    <property type="entry name" value="Glyco_trans_1"/>
</dbReference>
<dbReference type="KEGG" id="scas:SACC_30620"/>
<name>A0AAQ4CW64_9CREN</name>
<dbReference type="Proteomes" id="UP001319921">
    <property type="component" value="Chromosome"/>
</dbReference>
<evidence type="ECO:0000313" key="2">
    <source>
        <dbReference type="EMBL" id="BDC00046.1"/>
    </source>
</evidence>
<feature type="domain" description="Glycosyl transferase family 1" evidence="1">
    <location>
        <begin position="235"/>
        <end position="381"/>
    </location>
</feature>
<dbReference type="Gene3D" id="3.40.50.2000">
    <property type="entry name" value="Glycogen Phosphorylase B"/>
    <property type="match status" value="2"/>
</dbReference>
<protein>
    <submittedName>
        <fullName evidence="2">Glycosyl transferase family 1</fullName>
    </submittedName>
</protein>
<keyword evidence="3" id="KW-1185">Reference proteome</keyword>
<dbReference type="PANTHER" id="PTHR45947">
    <property type="entry name" value="SULFOQUINOVOSYL TRANSFERASE SQD2"/>
    <property type="match status" value="1"/>
</dbReference>
<dbReference type="Pfam" id="PF00534">
    <property type="entry name" value="Glycos_transf_1"/>
    <property type="match status" value="1"/>
</dbReference>
<accession>A0AAQ4CW64</accession>
<dbReference type="RefSeq" id="WP_229570707.1">
    <property type="nucleotide sequence ID" value="NZ_AP025226.1"/>
</dbReference>